<feature type="compositionally biased region" description="Low complexity" evidence="1">
    <location>
        <begin position="28"/>
        <end position="40"/>
    </location>
</feature>
<evidence type="ECO:0000313" key="4">
    <source>
        <dbReference type="Proteomes" id="UP000037193"/>
    </source>
</evidence>
<evidence type="ECO:0000256" key="2">
    <source>
        <dbReference type="SAM" id="SignalP"/>
    </source>
</evidence>
<evidence type="ECO:0000313" key="3">
    <source>
        <dbReference type="EMBL" id="KOA39916.1"/>
    </source>
</evidence>
<gene>
    <name evidence="3" type="ORF">BBM1128_07545</name>
</gene>
<feature type="region of interest" description="Disordered" evidence="1">
    <location>
        <begin position="28"/>
        <end position="61"/>
    </location>
</feature>
<reference evidence="3 4" key="1">
    <citation type="journal article" date="2015" name="Int J Genomics">
        <title>Comparative Genomics Revealed Genetic Diversity and Species/Strain-Level Differences in Carbohydrate Metabolism of Three Probiotic Bifidobacterial Species.</title>
        <authorList>
            <person name="Odamaki T."/>
            <person name="Horigome A."/>
            <person name="Sugahara H."/>
            <person name="Hashikura N."/>
            <person name="Minami J."/>
            <person name="Xiao J.Z."/>
            <person name="Abe F."/>
        </authorList>
    </citation>
    <scope>NUCLEOTIDE SEQUENCE [LARGE SCALE GENOMIC DNA]</scope>
    <source>
        <strain evidence="3 4">MCC 1128</strain>
    </source>
</reference>
<accession>A0A0L7AXE8</accession>
<feature type="signal peptide" evidence="2">
    <location>
        <begin position="1"/>
        <end position="21"/>
    </location>
</feature>
<feature type="compositionally biased region" description="Polar residues" evidence="1">
    <location>
        <begin position="180"/>
        <end position="199"/>
    </location>
</feature>
<dbReference type="EMBL" id="AVQD01000012">
    <property type="protein sequence ID" value="KOA39916.1"/>
    <property type="molecule type" value="Genomic_DNA"/>
</dbReference>
<dbReference type="Proteomes" id="UP000037193">
    <property type="component" value="Unassembled WGS sequence"/>
</dbReference>
<sequence length="296" mass="30024">MNAIAPFKCLLACVTATTMCAMMTACSPSRTPSSDASSTAKRPASTVEVRRGGITPLSSSSTGVQVAPVFSLTTPAKGWFHSTTDQGAYVHAGDVLGTVGDQQVTAPVDGVIETVAQDNDMAADYPLFSIRYGGMSASVDATALLATIDPDQPLTGRFQITDAQGPTDCAAVVNDGVATPPSSAEDTAGSATTAHGTESTRTLQCLFPKDVQARPGQNATVVLTATAVEDALILPVTAVAGRLASGQVSRRDGDSFATVNVKLGASDGTSIIILDGLEEGDMVSATAPNLTPGAQS</sequence>
<feature type="chain" id="PRO_5039179433" evidence="2">
    <location>
        <begin position="22"/>
        <end position="296"/>
    </location>
</feature>
<dbReference type="Gene3D" id="2.40.420.20">
    <property type="match status" value="1"/>
</dbReference>
<name>A0A0L7AXE8_BIFBR</name>
<dbReference type="PATRIC" id="fig|1365965.3.peg.1515"/>
<keyword evidence="2" id="KW-0732">Signal</keyword>
<comment type="caution">
    <text evidence="3">The sequence shown here is derived from an EMBL/GenBank/DDBJ whole genome shotgun (WGS) entry which is preliminary data.</text>
</comment>
<evidence type="ECO:0000256" key="1">
    <source>
        <dbReference type="SAM" id="MobiDB-lite"/>
    </source>
</evidence>
<proteinExistence type="predicted"/>
<dbReference type="RefSeq" id="WP_007056280.1">
    <property type="nucleotide sequence ID" value="NZ_AVQD01000012.1"/>
</dbReference>
<protein>
    <submittedName>
        <fullName evidence="3">Uncharacterized protein</fullName>
    </submittedName>
</protein>
<organism evidence="3 4">
    <name type="scientific">Bifidobacterium breve MCC 1128</name>
    <dbReference type="NCBI Taxonomy" id="1365965"/>
    <lineage>
        <taxon>Bacteria</taxon>
        <taxon>Bacillati</taxon>
        <taxon>Actinomycetota</taxon>
        <taxon>Actinomycetes</taxon>
        <taxon>Bifidobacteriales</taxon>
        <taxon>Bifidobacteriaceae</taxon>
        <taxon>Bifidobacterium</taxon>
    </lineage>
</organism>
<feature type="region of interest" description="Disordered" evidence="1">
    <location>
        <begin position="175"/>
        <end position="199"/>
    </location>
</feature>
<dbReference type="AlphaFoldDB" id="A0A0L7AXE8"/>